<feature type="transmembrane region" description="Helical" evidence="9">
    <location>
        <begin position="338"/>
        <end position="362"/>
    </location>
</feature>
<dbReference type="InterPro" id="IPR050549">
    <property type="entry name" value="MFS_Trehalose_Transporter"/>
</dbReference>
<dbReference type="NCBIfam" id="TIGR00879">
    <property type="entry name" value="SP"/>
    <property type="match status" value="1"/>
</dbReference>
<dbReference type="InterPro" id="IPR036259">
    <property type="entry name" value="MFS_trans_sf"/>
</dbReference>
<evidence type="ECO:0000259" key="10">
    <source>
        <dbReference type="PROSITE" id="PS50850"/>
    </source>
</evidence>
<dbReference type="InterPro" id="IPR003663">
    <property type="entry name" value="Sugar/inositol_transpt"/>
</dbReference>
<keyword evidence="5 9" id="KW-0472">Membrane</keyword>
<name>A0A6J2TT04_DROLE</name>
<protein>
    <submittedName>
        <fullName evidence="12">Facilitated trehalose transporter Tret1-2 homolog</fullName>
    </submittedName>
</protein>
<keyword evidence="8" id="KW-0813">Transport</keyword>
<reference evidence="12" key="1">
    <citation type="submission" date="2025-08" db="UniProtKB">
        <authorList>
            <consortium name="RefSeq"/>
        </authorList>
    </citation>
    <scope>IDENTIFICATION</scope>
    <source>
        <strain evidence="12">11010-0011.00</strain>
        <tissue evidence="12">Whole body</tissue>
    </source>
</reference>
<dbReference type="PROSITE" id="PS00217">
    <property type="entry name" value="SUGAR_TRANSPORT_2"/>
    <property type="match status" value="1"/>
</dbReference>
<dbReference type="PROSITE" id="PS50850">
    <property type="entry name" value="MFS"/>
    <property type="match status" value="1"/>
</dbReference>
<evidence type="ECO:0000256" key="3">
    <source>
        <dbReference type="ARBA" id="ARBA00022692"/>
    </source>
</evidence>
<dbReference type="GeneID" id="115627218"/>
<feature type="transmembrane region" description="Helical" evidence="9">
    <location>
        <begin position="308"/>
        <end position="332"/>
    </location>
</feature>
<dbReference type="CDD" id="cd17358">
    <property type="entry name" value="MFS_GLUT6_8_Class3_like"/>
    <property type="match status" value="1"/>
</dbReference>
<dbReference type="OrthoDB" id="6612291at2759"/>
<feature type="transmembrane region" description="Helical" evidence="9">
    <location>
        <begin position="137"/>
        <end position="157"/>
    </location>
</feature>
<dbReference type="InterPro" id="IPR005828">
    <property type="entry name" value="MFS_sugar_transport-like"/>
</dbReference>
<dbReference type="InterPro" id="IPR044775">
    <property type="entry name" value="MFS_ERD6/Tret1-like"/>
</dbReference>
<sequence length="448" mass="47912">MGVIKQYLAGLAAAFGAFCLGASIGWSGPVEFAVLSGQAYKKFTPTSDEWGWVSSLMTLGAACMCVPSGILIKAIGRKITMLCLVLPYLVGWALIIFAQKVIMLFAGRFIVGACGGAFCITAPMYTTEIAQVEIRGMMGCFFQLLIVHGVLYGYVAGAICTTFVFNIACGVLPLLFFVFFVCMPESPVYLAQKGKTEKAEKALKWLRGGDADTSAELGAMVASGNKEKVNIGESLCRKATLKGLFVSMMLMLFQQLTGINAIIFYSTGIFVSAGTGMSGSTCTIVIGVVMVFATILAVLIIEKVGRKILLLVSAILMAITTCIMGCYFQFLLTSNVGILPVISICIFIVGFSVGFGPVPWLLMAEVFAEDIKPIAGSIAGTSNWLFAFCVTKLFPILVEHLGTGPTFWIFTVISVAAVIFIFIFVPETKGKTLDEIQAELGKSKKEAA</sequence>
<accession>A0A6J2TT04</accession>
<dbReference type="GO" id="GO:0005886">
    <property type="term" value="C:plasma membrane"/>
    <property type="evidence" value="ECO:0007669"/>
    <property type="project" value="UniProtKB-SubCell"/>
</dbReference>
<evidence type="ECO:0000256" key="1">
    <source>
        <dbReference type="ARBA" id="ARBA00004651"/>
    </source>
</evidence>
<dbReference type="Gene3D" id="1.20.1250.20">
    <property type="entry name" value="MFS general substrate transporter like domains"/>
    <property type="match status" value="1"/>
</dbReference>
<dbReference type="InterPro" id="IPR005829">
    <property type="entry name" value="Sugar_transporter_CS"/>
</dbReference>
<dbReference type="CTD" id="36055"/>
<gene>
    <name evidence="12" type="primary">LOC115627218</name>
</gene>
<dbReference type="GO" id="GO:0051119">
    <property type="term" value="F:sugar transmembrane transporter activity"/>
    <property type="evidence" value="ECO:0007669"/>
    <property type="project" value="InterPro"/>
</dbReference>
<dbReference type="Proteomes" id="UP000504634">
    <property type="component" value="Unplaced"/>
</dbReference>
<feature type="domain" description="Major facilitator superfamily (MFS) profile" evidence="10">
    <location>
        <begin position="9"/>
        <end position="429"/>
    </location>
</feature>
<comment type="similarity">
    <text evidence="7">Belongs to the major facilitator superfamily. Sugar transporter (TC 2.A.1.1) family. Trehalose transporter subfamily.</text>
</comment>
<feature type="transmembrane region" description="Helical" evidence="9">
    <location>
        <begin position="163"/>
        <end position="183"/>
    </location>
</feature>
<evidence type="ECO:0000256" key="9">
    <source>
        <dbReference type="SAM" id="Phobius"/>
    </source>
</evidence>
<dbReference type="PROSITE" id="PS00216">
    <property type="entry name" value="SUGAR_TRANSPORT_1"/>
    <property type="match status" value="1"/>
</dbReference>
<dbReference type="PANTHER" id="PTHR48021">
    <property type="match status" value="1"/>
</dbReference>
<feature type="transmembrane region" description="Helical" evidence="9">
    <location>
        <begin position="105"/>
        <end position="125"/>
    </location>
</feature>
<evidence type="ECO:0000256" key="6">
    <source>
        <dbReference type="ARBA" id="ARBA00023180"/>
    </source>
</evidence>
<evidence type="ECO:0000256" key="5">
    <source>
        <dbReference type="ARBA" id="ARBA00023136"/>
    </source>
</evidence>
<keyword evidence="11" id="KW-1185">Reference proteome</keyword>
<dbReference type="SUPFAM" id="SSF103473">
    <property type="entry name" value="MFS general substrate transporter"/>
    <property type="match status" value="1"/>
</dbReference>
<dbReference type="PANTHER" id="PTHR48021:SF1">
    <property type="entry name" value="GH07001P-RELATED"/>
    <property type="match status" value="1"/>
</dbReference>
<keyword evidence="3 9" id="KW-0812">Transmembrane</keyword>
<comment type="subcellular location">
    <subcellularLocation>
        <location evidence="1">Cell membrane</location>
        <topology evidence="1">Multi-pass membrane protein</topology>
    </subcellularLocation>
</comment>
<feature type="transmembrane region" description="Helical" evidence="9">
    <location>
        <begin position="51"/>
        <end position="72"/>
    </location>
</feature>
<feature type="transmembrane region" description="Helical" evidence="9">
    <location>
        <begin position="79"/>
        <end position="99"/>
    </location>
</feature>
<dbReference type="PRINTS" id="PR00171">
    <property type="entry name" value="SUGRTRNSPORT"/>
</dbReference>
<evidence type="ECO:0000313" key="12">
    <source>
        <dbReference type="RefSeq" id="XP_030378700.1"/>
    </source>
</evidence>
<dbReference type="RefSeq" id="XP_030378700.1">
    <property type="nucleotide sequence ID" value="XM_030522840.1"/>
</dbReference>
<evidence type="ECO:0000256" key="7">
    <source>
        <dbReference type="ARBA" id="ARBA00024348"/>
    </source>
</evidence>
<dbReference type="InterPro" id="IPR020846">
    <property type="entry name" value="MFS_dom"/>
</dbReference>
<dbReference type="FunFam" id="1.20.1250.20:FF:000055">
    <property type="entry name" value="Facilitated trehalose transporter Tret1-2 homolog"/>
    <property type="match status" value="1"/>
</dbReference>
<dbReference type="Pfam" id="PF00083">
    <property type="entry name" value="Sugar_tr"/>
    <property type="match status" value="1"/>
</dbReference>
<keyword evidence="4 9" id="KW-1133">Transmembrane helix</keyword>
<evidence type="ECO:0000313" key="11">
    <source>
        <dbReference type="Proteomes" id="UP000504634"/>
    </source>
</evidence>
<feature type="transmembrane region" description="Helical" evidence="9">
    <location>
        <begin position="244"/>
        <end position="265"/>
    </location>
</feature>
<keyword evidence="2" id="KW-1003">Cell membrane</keyword>
<evidence type="ECO:0000256" key="4">
    <source>
        <dbReference type="ARBA" id="ARBA00022989"/>
    </source>
</evidence>
<evidence type="ECO:0000256" key="2">
    <source>
        <dbReference type="ARBA" id="ARBA00022475"/>
    </source>
</evidence>
<dbReference type="AlphaFoldDB" id="A0A6J2TT04"/>
<evidence type="ECO:0000256" key="8">
    <source>
        <dbReference type="RuleBase" id="RU003346"/>
    </source>
</evidence>
<feature type="transmembrane region" description="Helical" evidence="9">
    <location>
        <begin position="374"/>
        <end position="394"/>
    </location>
</feature>
<feature type="transmembrane region" description="Helical" evidence="9">
    <location>
        <begin position="406"/>
        <end position="425"/>
    </location>
</feature>
<keyword evidence="6" id="KW-0325">Glycoprotein</keyword>
<proteinExistence type="inferred from homology"/>
<feature type="transmembrane region" description="Helical" evidence="9">
    <location>
        <begin position="277"/>
        <end position="301"/>
    </location>
</feature>
<organism evidence="11 12">
    <name type="scientific">Drosophila lebanonensis</name>
    <name type="common">Fruit fly</name>
    <name type="synonym">Scaptodrosophila lebanonensis</name>
    <dbReference type="NCBI Taxonomy" id="7225"/>
    <lineage>
        <taxon>Eukaryota</taxon>
        <taxon>Metazoa</taxon>
        <taxon>Ecdysozoa</taxon>
        <taxon>Arthropoda</taxon>
        <taxon>Hexapoda</taxon>
        <taxon>Insecta</taxon>
        <taxon>Pterygota</taxon>
        <taxon>Neoptera</taxon>
        <taxon>Endopterygota</taxon>
        <taxon>Diptera</taxon>
        <taxon>Brachycera</taxon>
        <taxon>Muscomorpha</taxon>
        <taxon>Ephydroidea</taxon>
        <taxon>Drosophilidae</taxon>
        <taxon>Scaptodrosophila</taxon>
    </lineage>
</organism>